<feature type="transmembrane region" description="Helical" evidence="2">
    <location>
        <begin position="6"/>
        <end position="23"/>
    </location>
</feature>
<keyword evidence="4" id="KW-1185">Reference proteome</keyword>
<dbReference type="AlphaFoldDB" id="A0A8C4L4B6"/>
<proteinExistence type="predicted"/>
<keyword evidence="2" id="KW-1133">Transmembrane helix</keyword>
<name>A0A8C4L4B6_EQUAS</name>
<evidence type="ECO:0000256" key="2">
    <source>
        <dbReference type="SAM" id="Phobius"/>
    </source>
</evidence>
<dbReference type="Proteomes" id="UP000694387">
    <property type="component" value="Chromosome 7"/>
</dbReference>
<evidence type="ECO:0000313" key="4">
    <source>
        <dbReference type="Proteomes" id="UP000694387"/>
    </source>
</evidence>
<evidence type="ECO:0000256" key="1">
    <source>
        <dbReference type="SAM" id="MobiDB-lite"/>
    </source>
</evidence>
<reference evidence="3" key="2">
    <citation type="submission" date="2025-08" db="UniProtKB">
        <authorList>
            <consortium name="Ensembl"/>
        </authorList>
    </citation>
    <scope>IDENTIFICATION</scope>
</reference>
<sequence length="104" mass="11393">HGRRPQPAAACLALYLLHILLLFRGRRRRCVEAPALKSAARRARAEKEARRSGPGGRPEARGRRRADPGAALARRRCRTAALDAAVPAAGRRCFPLALCFSEVE</sequence>
<keyword evidence="2" id="KW-0472">Membrane</keyword>
<feature type="compositionally biased region" description="Basic and acidic residues" evidence="1">
    <location>
        <begin position="58"/>
        <end position="67"/>
    </location>
</feature>
<reference evidence="3" key="3">
    <citation type="submission" date="2025-09" db="UniProtKB">
        <authorList>
            <consortium name="Ensembl"/>
        </authorList>
    </citation>
    <scope>IDENTIFICATION</scope>
</reference>
<evidence type="ECO:0000313" key="3">
    <source>
        <dbReference type="Ensembl" id="ENSEASP00005005544.1"/>
    </source>
</evidence>
<dbReference type="OMA" id="REWPHSP"/>
<dbReference type="Ensembl" id="ENSEAST00005006059.2">
    <property type="protein sequence ID" value="ENSEASP00005005544.1"/>
    <property type="gene ID" value="ENSEASG00005004096.2"/>
</dbReference>
<accession>A0A8C4L4B6</accession>
<protein>
    <submittedName>
        <fullName evidence="3">Uncharacterized protein</fullName>
    </submittedName>
</protein>
<feature type="region of interest" description="Disordered" evidence="1">
    <location>
        <begin position="37"/>
        <end position="71"/>
    </location>
</feature>
<dbReference type="GeneTree" id="ENSGT00950000185142"/>
<organism evidence="3 4">
    <name type="scientific">Equus asinus</name>
    <name type="common">Donkey</name>
    <name type="synonym">Equus africanus asinus</name>
    <dbReference type="NCBI Taxonomy" id="9793"/>
    <lineage>
        <taxon>Eukaryota</taxon>
        <taxon>Metazoa</taxon>
        <taxon>Chordata</taxon>
        <taxon>Craniata</taxon>
        <taxon>Vertebrata</taxon>
        <taxon>Euteleostomi</taxon>
        <taxon>Mammalia</taxon>
        <taxon>Eutheria</taxon>
        <taxon>Laurasiatheria</taxon>
        <taxon>Perissodactyla</taxon>
        <taxon>Equidae</taxon>
        <taxon>Equus</taxon>
    </lineage>
</organism>
<keyword evidence="2" id="KW-0812">Transmembrane</keyword>
<reference evidence="3 4" key="1">
    <citation type="journal article" date="2020" name="Nat. Commun.">
        <title>Donkey genomes provide new insights into domestication and selection for coat color.</title>
        <authorList>
            <person name="Wang"/>
            <person name="C."/>
            <person name="Li"/>
            <person name="H."/>
            <person name="Guo"/>
            <person name="Y."/>
            <person name="Huang"/>
            <person name="J."/>
            <person name="Sun"/>
            <person name="Y."/>
            <person name="Min"/>
            <person name="J."/>
            <person name="Wang"/>
            <person name="J."/>
            <person name="Fang"/>
            <person name="X."/>
            <person name="Zhao"/>
            <person name="Z."/>
            <person name="Wang"/>
            <person name="S."/>
            <person name="Zhang"/>
            <person name="Y."/>
            <person name="Liu"/>
            <person name="Q."/>
            <person name="Jiang"/>
            <person name="Q."/>
            <person name="Wang"/>
            <person name="X."/>
            <person name="Guo"/>
            <person name="Y."/>
            <person name="Yang"/>
            <person name="C."/>
            <person name="Wang"/>
            <person name="Y."/>
            <person name="Tian"/>
            <person name="F."/>
            <person name="Zhuang"/>
            <person name="G."/>
            <person name="Fan"/>
            <person name="Y."/>
            <person name="Gao"/>
            <person name="Q."/>
            <person name="Li"/>
            <person name="Y."/>
            <person name="Ju"/>
            <person name="Z."/>
            <person name="Li"/>
            <person name="J."/>
            <person name="Li"/>
            <person name="R."/>
            <person name="Hou"/>
            <person name="M."/>
            <person name="Yang"/>
            <person name="G."/>
            <person name="Liu"/>
            <person name="G."/>
            <person name="Liu"/>
            <person name="W."/>
            <person name="Guo"/>
            <person name="J."/>
            <person name="Pan"/>
            <person name="S."/>
            <person name="Fan"/>
            <person name="G."/>
            <person name="Zhang"/>
            <person name="W."/>
            <person name="Zhang"/>
            <person name="R."/>
            <person name="Yu"/>
            <person name="J."/>
            <person name="Zhang"/>
            <person name="X."/>
            <person name="Yin"/>
            <person name="Q."/>
            <person name="Ji"/>
            <person name="C."/>
            <person name="Jin"/>
            <person name="Y."/>
            <person name="Yue"/>
            <person name="G."/>
            <person name="Liu"/>
            <person name="M."/>
            <person name="Xu"/>
            <person name="J."/>
            <person name="Liu"/>
            <person name="S."/>
            <person name="Jordana"/>
            <person name="J."/>
            <person name="Noce"/>
            <person name="A."/>
            <person name="Amills"/>
            <person name="M."/>
            <person name="Wu"/>
            <person name="D.D."/>
            <person name="Li"/>
            <person name="S."/>
            <person name="Zhou"/>
            <person name="X. and Zhong"/>
            <person name="J."/>
        </authorList>
    </citation>
    <scope>NUCLEOTIDE SEQUENCE [LARGE SCALE GENOMIC DNA]</scope>
</reference>